<comment type="similarity">
    <text evidence="2">Belongs to the ABC transporter superfamily.</text>
</comment>
<dbReference type="InterPro" id="IPR017871">
    <property type="entry name" value="ABC_transporter-like_CS"/>
</dbReference>
<comment type="subcellular location">
    <subcellularLocation>
        <location evidence="1">Cell membrane</location>
    </subcellularLocation>
</comment>
<name>A0A0F9T542_9ZZZZ</name>
<dbReference type="Gene3D" id="3.40.50.300">
    <property type="entry name" value="P-loop containing nucleotide triphosphate hydrolases"/>
    <property type="match status" value="1"/>
</dbReference>
<protein>
    <recommendedName>
        <fullName evidence="9">ABC transporter domain-containing protein</fullName>
    </recommendedName>
</protein>
<dbReference type="EMBL" id="LAZR01001950">
    <property type="protein sequence ID" value="KKN36688.1"/>
    <property type="molecule type" value="Genomic_DNA"/>
</dbReference>
<evidence type="ECO:0000256" key="5">
    <source>
        <dbReference type="ARBA" id="ARBA00022741"/>
    </source>
</evidence>
<dbReference type="InterPro" id="IPR027417">
    <property type="entry name" value="P-loop_NTPase"/>
</dbReference>
<reference evidence="10" key="1">
    <citation type="journal article" date="2015" name="Nature">
        <title>Complex archaea that bridge the gap between prokaryotes and eukaryotes.</title>
        <authorList>
            <person name="Spang A."/>
            <person name="Saw J.H."/>
            <person name="Jorgensen S.L."/>
            <person name="Zaremba-Niedzwiedzka K."/>
            <person name="Martijn J."/>
            <person name="Lind A.E."/>
            <person name="van Eijk R."/>
            <person name="Schleper C."/>
            <person name="Guy L."/>
            <person name="Ettema T.J."/>
        </authorList>
    </citation>
    <scope>NUCLEOTIDE SEQUENCE</scope>
</reference>
<dbReference type="InterPro" id="IPR003593">
    <property type="entry name" value="AAA+_ATPase"/>
</dbReference>
<dbReference type="GO" id="GO:0043190">
    <property type="term" value="C:ATP-binding cassette (ABC) transporter complex"/>
    <property type="evidence" value="ECO:0007669"/>
    <property type="project" value="TreeGrafter"/>
</dbReference>
<proteinExistence type="inferred from homology"/>
<evidence type="ECO:0000256" key="6">
    <source>
        <dbReference type="ARBA" id="ARBA00022840"/>
    </source>
</evidence>
<dbReference type="GO" id="GO:0005524">
    <property type="term" value="F:ATP binding"/>
    <property type="evidence" value="ECO:0007669"/>
    <property type="project" value="UniProtKB-KW"/>
</dbReference>
<sequence length="276" mass="31371">MISEMSYTYPNGTEALKDININIYKGELIGIMGKNGAGKTTLIRTLNGLIRPTKGNIYIENENINEKTIATISKKVGIVFQNPNHQLFANSIEEEIKFSLRSFKLPQEETQNRIDKILEEFNLEKYRKRSPLNISGGESKKLAIASIVCRNPEVLIFDEPTLGQDGKEMEFFINIINREKNKGKTIIIITHNTEFAYEHLPRTILMADGDIIADGPTQRIFENEPLILAASLVLPQIRQLCIAMEQIGFQEVNNLNSRDKLINYLQDFLRSNLTKA</sequence>
<evidence type="ECO:0000313" key="10">
    <source>
        <dbReference type="EMBL" id="KKN36688.1"/>
    </source>
</evidence>
<dbReference type="PROSITE" id="PS50893">
    <property type="entry name" value="ABC_TRANSPORTER_2"/>
    <property type="match status" value="1"/>
</dbReference>
<evidence type="ECO:0000256" key="2">
    <source>
        <dbReference type="ARBA" id="ARBA00005417"/>
    </source>
</evidence>
<dbReference type="SMART" id="SM00382">
    <property type="entry name" value="AAA"/>
    <property type="match status" value="1"/>
</dbReference>
<keyword evidence="6" id="KW-0067">ATP-binding</keyword>
<dbReference type="GO" id="GO:0016887">
    <property type="term" value="F:ATP hydrolysis activity"/>
    <property type="evidence" value="ECO:0007669"/>
    <property type="project" value="InterPro"/>
</dbReference>
<keyword evidence="8" id="KW-0472">Membrane</keyword>
<evidence type="ECO:0000259" key="9">
    <source>
        <dbReference type="PROSITE" id="PS50893"/>
    </source>
</evidence>
<dbReference type="SUPFAM" id="SSF52540">
    <property type="entry name" value="P-loop containing nucleoside triphosphate hydrolases"/>
    <property type="match status" value="1"/>
</dbReference>
<dbReference type="PANTHER" id="PTHR43553">
    <property type="entry name" value="HEAVY METAL TRANSPORTER"/>
    <property type="match status" value="1"/>
</dbReference>
<evidence type="ECO:0000256" key="4">
    <source>
        <dbReference type="ARBA" id="ARBA00022475"/>
    </source>
</evidence>
<dbReference type="InterPro" id="IPR015856">
    <property type="entry name" value="ABC_transpr_CbiO/EcfA_su"/>
</dbReference>
<dbReference type="CDD" id="cd03225">
    <property type="entry name" value="ABC_cobalt_CbiO_domain1"/>
    <property type="match status" value="1"/>
</dbReference>
<dbReference type="Pfam" id="PF00005">
    <property type="entry name" value="ABC_tran"/>
    <property type="match status" value="1"/>
</dbReference>
<evidence type="ECO:0000256" key="3">
    <source>
        <dbReference type="ARBA" id="ARBA00022448"/>
    </source>
</evidence>
<keyword evidence="7" id="KW-1278">Translocase</keyword>
<dbReference type="PROSITE" id="PS00211">
    <property type="entry name" value="ABC_TRANSPORTER_1"/>
    <property type="match status" value="1"/>
</dbReference>
<accession>A0A0F9T542</accession>
<organism evidence="10">
    <name type="scientific">marine sediment metagenome</name>
    <dbReference type="NCBI Taxonomy" id="412755"/>
    <lineage>
        <taxon>unclassified sequences</taxon>
        <taxon>metagenomes</taxon>
        <taxon>ecological metagenomes</taxon>
    </lineage>
</organism>
<keyword evidence="5" id="KW-0547">Nucleotide-binding</keyword>
<gene>
    <name evidence="10" type="ORF">LCGC14_0771220</name>
</gene>
<dbReference type="GO" id="GO:0042626">
    <property type="term" value="F:ATPase-coupled transmembrane transporter activity"/>
    <property type="evidence" value="ECO:0007669"/>
    <property type="project" value="TreeGrafter"/>
</dbReference>
<feature type="domain" description="ABC transporter" evidence="9">
    <location>
        <begin position="1"/>
        <end position="233"/>
    </location>
</feature>
<dbReference type="FunFam" id="3.40.50.300:FF:000224">
    <property type="entry name" value="Energy-coupling factor transporter ATP-binding protein EcfA"/>
    <property type="match status" value="1"/>
</dbReference>
<dbReference type="AlphaFoldDB" id="A0A0F9T542"/>
<keyword evidence="3" id="KW-0813">Transport</keyword>
<comment type="caution">
    <text evidence="10">The sequence shown here is derived from an EMBL/GenBank/DDBJ whole genome shotgun (WGS) entry which is preliminary data.</text>
</comment>
<evidence type="ECO:0000256" key="1">
    <source>
        <dbReference type="ARBA" id="ARBA00004236"/>
    </source>
</evidence>
<dbReference type="InterPro" id="IPR003439">
    <property type="entry name" value="ABC_transporter-like_ATP-bd"/>
</dbReference>
<evidence type="ECO:0000256" key="8">
    <source>
        <dbReference type="ARBA" id="ARBA00023136"/>
    </source>
</evidence>
<keyword evidence="4" id="KW-1003">Cell membrane</keyword>
<dbReference type="InterPro" id="IPR050095">
    <property type="entry name" value="ECF_ABC_transporter_ATP-bd"/>
</dbReference>
<evidence type="ECO:0000256" key="7">
    <source>
        <dbReference type="ARBA" id="ARBA00022967"/>
    </source>
</evidence>